<comment type="cofactor">
    <cofactor evidence="8">
        <name>Zn(2+)</name>
        <dbReference type="ChEBI" id="CHEBI:29105"/>
    </cofactor>
    <text evidence="8">Binds 2 Zn(2+) ions per subunit. It is not clear if Zn(2+) or Mg(2+) is physiologically important.</text>
</comment>
<dbReference type="InterPro" id="IPR041636">
    <property type="entry name" value="RNase_J_C"/>
</dbReference>
<sequence length="614" mass="68803">MVQRIYRPRQHARTAVPSSPSVPKIEMKLSSLPTTSRTSHTNRERPFRGRVFRRSEKISSKKQGSLRIAVLGGCEEVGRNCTLLEYDDDIIIIDMGLEFPGEEMPGIDYIIPNMSYLKGKEKNIRGVIITHAHYDHIGGIPHTIPQIGNPPLFGLPLTAAIIKKRQTDFETKPINMNVVKLNETLQLGKFRILFFHINHNIPDSVGVVIETPIGTICHTGDWKFDFHPVGTERADFQRIAEIGRKGVLVLLGDSTNASKPGHTPSEDDIGKNLEQIIKQAPGRIIVGTFASLLSRVKQVIEISESLGKKIAMDGYSMKTNVEIAKALGYIKAKSNAFILPEHIHQYPDNKVVFLCTGAQGERNAALHRIATNEHRFVRVQKGDTVIFSSSIVPGNEASVQKLKDTLYRKGAKVIHYQMMDVHASGHAYKEDIKLLLALIQPKYYIPIEGNHFLLRENAEIAYSMGWKEDQVLILDNGQVVECQNDKITATKEKLPTDYVFVDGLGVGDVSQVVLRDRKVLAEDGMVVIIVQIDRKTGALVASPDIISRGFIFMKENRELIEATRKHIKALIANKDSKSEADTDYIKNTIRNEMGAFLFKKTERRPMILPVILEV</sequence>
<dbReference type="Gene3D" id="3.10.20.580">
    <property type="match status" value="1"/>
</dbReference>
<feature type="compositionally biased region" description="Basic residues" evidence="9">
    <location>
        <begin position="1"/>
        <end position="12"/>
    </location>
</feature>
<name>A0A2M7XFY0_9BACT</name>
<dbReference type="InterPro" id="IPR042173">
    <property type="entry name" value="RNase_J_2"/>
</dbReference>
<feature type="binding site" evidence="8">
    <location>
        <position position="221"/>
    </location>
    <ligand>
        <name>Zn(2+)</name>
        <dbReference type="ChEBI" id="CHEBI:29105"/>
        <label>1</label>
        <note>catalytic</note>
    </ligand>
</feature>
<evidence type="ECO:0000313" key="12">
    <source>
        <dbReference type="Proteomes" id="UP000229749"/>
    </source>
</evidence>
<evidence type="ECO:0000256" key="2">
    <source>
        <dbReference type="ARBA" id="ARBA00022722"/>
    </source>
</evidence>
<protein>
    <recommendedName>
        <fullName evidence="5">Ribonuclease J</fullName>
        <shortName evidence="5">RNase J</shortName>
        <ecNumber evidence="5">3.1.-.-</ecNumber>
    </recommendedName>
</protein>
<evidence type="ECO:0000256" key="4">
    <source>
        <dbReference type="ARBA" id="ARBA00022884"/>
    </source>
</evidence>
<keyword evidence="8" id="KW-0862">Zinc</keyword>
<dbReference type="InterPro" id="IPR004613">
    <property type="entry name" value="RNase_J"/>
</dbReference>
<dbReference type="GO" id="GO:0006364">
    <property type="term" value="P:rRNA processing"/>
    <property type="evidence" value="ECO:0007669"/>
    <property type="project" value="UniProtKB-UniRule"/>
</dbReference>
<keyword evidence="8" id="KW-0106">Calcium</keyword>
<dbReference type="PANTHER" id="PTHR43694:SF1">
    <property type="entry name" value="RIBONUCLEASE J"/>
    <property type="match status" value="1"/>
</dbReference>
<evidence type="ECO:0000256" key="8">
    <source>
        <dbReference type="PIRSR" id="PIRSR004803-3"/>
    </source>
</evidence>
<feature type="binding site" evidence="5 7">
    <location>
        <begin position="422"/>
        <end position="426"/>
    </location>
    <ligand>
        <name>substrate</name>
    </ligand>
</feature>
<dbReference type="Gene3D" id="3.60.15.10">
    <property type="entry name" value="Ribonuclease Z/Hydroxyacylglutathione hydrolase-like"/>
    <property type="match status" value="1"/>
</dbReference>
<dbReference type="InterPro" id="IPR055132">
    <property type="entry name" value="RNase_J_b_CASP"/>
</dbReference>
<comment type="function">
    <text evidence="5">An RNase that has 5'-3' exonuclease and possibly endonuclease activity. Involved in maturation of rRNA and in some organisms also mRNA maturation and/or decay.</text>
</comment>
<feature type="binding site" evidence="8">
    <location>
        <position position="135"/>
    </location>
    <ligand>
        <name>Zn(2+)</name>
        <dbReference type="ChEBI" id="CHEBI:29105"/>
        <label>1</label>
        <note>catalytic</note>
    </ligand>
</feature>
<dbReference type="NCBIfam" id="TIGR00649">
    <property type="entry name" value="MG423"/>
    <property type="match status" value="1"/>
</dbReference>
<keyword evidence="4 5" id="KW-0694">RNA-binding</keyword>
<dbReference type="PIRSF" id="PIRSF004803">
    <property type="entry name" value="RnjA"/>
    <property type="match status" value="1"/>
</dbReference>
<evidence type="ECO:0000256" key="1">
    <source>
        <dbReference type="ARBA" id="ARBA00022490"/>
    </source>
</evidence>
<keyword evidence="1 5" id="KW-0963">Cytoplasm</keyword>
<dbReference type="GO" id="GO:0004521">
    <property type="term" value="F:RNA endonuclease activity"/>
    <property type="evidence" value="ECO:0007669"/>
    <property type="project" value="UniProtKB-UniRule"/>
</dbReference>
<evidence type="ECO:0000256" key="5">
    <source>
        <dbReference type="HAMAP-Rule" id="MF_01491"/>
    </source>
</evidence>
<dbReference type="EC" id="3.1.-.-" evidence="5"/>
<dbReference type="Proteomes" id="UP000229749">
    <property type="component" value="Unassembled WGS sequence"/>
</dbReference>
<feature type="binding site" evidence="8">
    <location>
        <position position="136"/>
    </location>
    <ligand>
        <name>Zn(2+)</name>
        <dbReference type="ChEBI" id="CHEBI:29105"/>
        <label>1</label>
        <note>catalytic</note>
    </ligand>
</feature>
<keyword evidence="5" id="KW-0698">rRNA processing</keyword>
<accession>A0A2M7XFY0</accession>
<dbReference type="GO" id="GO:0005737">
    <property type="term" value="C:cytoplasm"/>
    <property type="evidence" value="ECO:0007669"/>
    <property type="project" value="UniProtKB-SubCell"/>
</dbReference>
<dbReference type="HAMAP" id="MF_01491">
    <property type="entry name" value="RNase_J_bact"/>
    <property type="match status" value="1"/>
</dbReference>
<reference evidence="12" key="1">
    <citation type="submission" date="2017-09" db="EMBL/GenBank/DDBJ databases">
        <title>Depth-based differentiation of microbial function through sediment-hosted aquifers and enrichment of novel symbionts in the deep terrestrial subsurface.</title>
        <authorList>
            <person name="Probst A.J."/>
            <person name="Ladd B."/>
            <person name="Jarett J.K."/>
            <person name="Geller-Mcgrath D.E."/>
            <person name="Sieber C.M.K."/>
            <person name="Emerson J.B."/>
            <person name="Anantharaman K."/>
            <person name="Thomas B.C."/>
            <person name="Malmstrom R."/>
            <person name="Stieglmeier M."/>
            <person name="Klingl A."/>
            <person name="Woyke T."/>
            <person name="Ryan C.M."/>
            <person name="Banfield J.F."/>
        </authorList>
    </citation>
    <scope>NUCLEOTIDE SEQUENCE [LARGE SCALE GENOMIC DNA]</scope>
</reference>
<dbReference type="GO" id="GO:0003723">
    <property type="term" value="F:RNA binding"/>
    <property type="evidence" value="ECO:0007669"/>
    <property type="project" value="UniProtKB-UniRule"/>
</dbReference>
<dbReference type="EMBL" id="PFWS01000054">
    <property type="protein sequence ID" value="PJA46778.1"/>
    <property type="molecule type" value="Genomic_DNA"/>
</dbReference>
<comment type="cofactor">
    <cofactor evidence="8">
        <name>Ca(2+)</name>
        <dbReference type="ChEBI" id="CHEBI:29108"/>
    </cofactor>
    <text evidence="8">Binds 1 Ca(2+) cation per subunit. Seen in 1 crystal structure, it is not clear if it is physiologically important.</text>
</comment>
<gene>
    <name evidence="5" type="primary">rnj</name>
    <name evidence="11" type="ORF">CO172_03495</name>
</gene>
<feature type="binding site" evidence="8">
    <location>
        <position position="131"/>
    </location>
    <ligand>
        <name>Zn(2+)</name>
        <dbReference type="ChEBI" id="CHEBI:29105"/>
        <label>1</label>
        <note>catalytic</note>
    </ligand>
</feature>
<feature type="active site" description="Proton acceptor" evidence="6">
    <location>
        <position position="426"/>
    </location>
</feature>
<dbReference type="SMART" id="SM00849">
    <property type="entry name" value="Lactamase_B"/>
    <property type="match status" value="1"/>
</dbReference>
<comment type="subcellular location">
    <subcellularLocation>
        <location evidence="5">Cytoplasm</location>
    </subcellularLocation>
</comment>
<evidence type="ECO:0000259" key="10">
    <source>
        <dbReference type="SMART" id="SM00849"/>
    </source>
</evidence>
<dbReference type="InterPro" id="IPR001279">
    <property type="entry name" value="Metallo-B-lactamas"/>
</dbReference>
<dbReference type="GO" id="GO:0008270">
    <property type="term" value="F:zinc ion binding"/>
    <property type="evidence" value="ECO:0007669"/>
    <property type="project" value="InterPro"/>
</dbReference>
<dbReference type="Pfam" id="PF22505">
    <property type="entry name" value="RNase_J_b_CASP"/>
    <property type="match status" value="1"/>
</dbReference>
<comment type="subunit">
    <text evidence="5">Homodimer, may be a subunit of the RNA degradosome.</text>
</comment>
<dbReference type="PANTHER" id="PTHR43694">
    <property type="entry name" value="RIBONUCLEASE J"/>
    <property type="match status" value="1"/>
</dbReference>
<keyword evidence="5" id="KW-0255">Endonuclease</keyword>
<evidence type="ECO:0000256" key="3">
    <source>
        <dbReference type="ARBA" id="ARBA00022839"/>
    </source>
</evidence>
<comment type="caution">
    <text evidence="11">The sequence shown here is derived from an EMBL/GenBank/DDBJ whole genome shotgun (WGS) entry which is preliminary data.</text>
</comment>
<feature type="binding site" evidence="8">
    <location>
        <position position="199"/>
    </location>
    <ligand>
        <name>Zn(2+)</name>
        <dbReference type="ChEBI" id="CHEBI:29105"/>
        <label>1</label>
        <note>catalytic</note>
    </ligand>
</feature>
<feature type="binding site" evidence="8">
    <location>
        <position position="502"/>
    </location>
    <ligand>
        <name>Ca(2+)</name>
        <dbReference type="ChEBI" id="CHEBI:29108"/>
    </ligand>
</feature>
<evidence type="ECO:0000256" key="6">
    <source>
        <dbReference type="PIRSR" id="PIRSR004803-1"/>
    </source>
</evidence>
<feature type="binding site" evidence="8">
    <location>
        <position position="108"/>
    </location>
    <ligand>
        <name>Ca(2+)</name>
        <dbReference type="ChEBI" id="CHEBI:29108"/>
    </ligand>
</feature>
<keyword evidence="2 5" id="KW-0540">Nuclease</keyword>
<comment type="similarity">
    <text evidence="5">Belongs to the metallo-beta-lactamase superfamily. RNA-metabolizing metallo-beta-lactamase-like family. Bacterial RNase J subfamily.</text>
</comment>
<evidence type="ECO:0000256" key="7">
    <source>
        <dbReference type="PIRSR" id="PIRSR004803-2"/>
    </source>
</evidence>
<feature type="region of interest" description="Disordered" evidence="9">
    <location>
        <begin position="1"/>
        <end position="45"/>
    </location>
</feature>
<proteinExistence type="inferred from homology"/>
<feature type="active site" description="Proton donor" evidence="6">
    <location>
        <position position="253"/>
    </location>
</feature>
<dbReference type="Pfam" id="PF00753">
    <property type="entry name" value="Lactamase_B"/>
    <property type="match status" value="1"/>
</dbReference>
<dbReference type="Pfam" id="PF17770">
    <property type="entry name" value="RNase_J_C"/>
    <property type="match status" value="1"/>
</dbReference>
<dbReference type="GO" id="GO:0004534">
    <property type="term" value="F:5'-3' RNA exonuclease activity"/>
    <property type="evidence" value="ECO:0007669"/>
    <property type="project" value="UniProtKB-UniRule"/>
</dbReference>
<dbReference type="SUPFAM" id="SSF56281">
    <property type="entry name" value="Metallo-hydrolase/oxidoreductase"/>
    <property type="match status" value="1"/>
</dbReference>
<keyword evidence="8" id="KW-0479">Metal-binding</keyword>
<feature type="binding site" evidence="8">
    <location>
        <position position="106"/>
    </location>
    <ligand>
        <name>Ca(2+)</name>
        <dbReference type="ChEBI" id="CHEBI:29108"/>
    </ligand>
</feature>
<dbReference type="CDD" id="cd07714">
    <property type="entry name" value="RNaseJ_MBL-fold"/>
    <property type="match status" value="1"/>
</dbReference>
<organism evidence="11 12">
    <name type="scientific">Candidatus Uhrbacteria bacterium CG_4_9_14_3_um_filter_36_7</name>
    <dbReference type="NCBI Taxonomy" id="1975033"/>
    <lineage>
        <taxon>Bacteria</taxon>
        <taxon>Candidatus Uhriibacteriota</taxon>
    </lineage>
</organism>
<evidence type="ECO:0000256" key="9">
    <source>
        <dbReference type="SAM" id="MobiDB-lite"/>
    </source>
</evidence>
<evidence type="ECO:0000313" key="11">
    <source>
        <dbReference type="EMBL" id="PJA46778.1"/>
    </source>
</evidence>
<keyword evidence="5" id="KW-0378">Hydrolase</keyword>
<dbReference type="InterPro" id="IPR036866">
    <property type="entry name" value="RibonucZ/Hydroxyglut_hydro"/>
</dbReference>
<dbReference type="InterPro" id="IPR030854">
    <property type="entry name" value="RNase_J_bac"/>
</dbReference>
<feature type="binding site" evidence="8">
    <location>
        <position position="133"/>
    </location>
    <ligand>
        <name>Zn(2+)</name>
        <dbReference type="ChEBI" id="CHEBI:29105"/>
        <label>1</label>
        <note>catalytic</note>
    </ligand>
</feature>
<feature type="domain" description="Metallo-beta-lactamase" evidence="10">
    <location>
        <begin position="78"/>
        <end position="283"/>
    </location>
</feature>
<dbReference type="AlphaFoldDB" id="A0A2M7XFY0"/>
<dbReference type="Gene3D" id="3.40.50.10710">
    <property type="entry name" value="Metallo-hydrolase/oxidoreductase"/>
    <property type="match status" value="1"/>
</dbReference>
<keyword evidence="3 5" id="KW-0269">Exonuclease</keyword>